<organism evidence="1">
    <name type="scientific">marine sediment metagenome</name>
    <dbReference type="NCBI Taxonomy" id="412755"/>
    <lineage>
        <taxon>unclassified sequences</taxon>
        <taxon>metagenomes</taxon>
        <taxon>ecological metagenomes</taxon>
    </lineage>
</organism>
<comment type="caution">
    <text evidence="1">The sequence shown here is derived from an EMBL/GenBank/DDBJ whole genome shotgun (WGS) entry which is preliminary data.</text>
</comment>
<sequence>MATFGLDSGDGYYSAPANYANAMRFQNDAGTGTLTDLEILFDDTSPNGNVKMAIYEDNPSEQPDARLLAAGEVAVANGWVKISSLSLAVTLNTYYWFAFDLSAQNRVRRQSGAPDDHHYYLSLAYANFPHDPWGGPGSSDNYRYVMRATVTVSGVARRIFITHT</sequence>
<dbReference type="AlphaFoldDB" id="X0WCG3"/>
<accession>X0WCG3</accession>
<dbReference type="EMBL" id="BARS01048830">
    <property type="protein sequence ID" value="GAG28330.1"/>
    <property type="molecule type" value="Genomic_DNA"/>
</dbReference>
<proteinExistence type="predicted"/>
<protein>
    <submittedName>
        <fullName evidence="1">Uncharacterized protein</fullName>
    </submittedName>
</protein>
<reference evidence="1" key="1">
    <citation type="journal article" date="2014" name="Front. Microbiol.">
        <title>High frequency of phylogenetically diverse reductive dehalogenase-homologous genes in deep subseafloor sedimentary metagenomes.</title>
        <authorList>
            <person name="Kawai M."/>
            <person name="Futagami T."/>
            <person name="Toyoda A."/>
            <person name="Takaki Y."/>
            <person name="Nishi S."/>
            <person name="Hori S."/>
            <person name="Arai W."/>
            <person name="Tsubouchi T."/>
            <person name="Morono Y."/>
            <person name="Uchiyama I."/>
            <person name="Ito T."/>
            <person name="Fujiyama A."/>
            <person name="Inagaki F."/>
            <person name="Takami H."/>
        </authorList>
    </citation>
    <scope>NUCLEOTIDE SEQUENCE</scope>
    <source>
        <strain evidence="1">Expedition CK06-06</strain>
    </source>
</reference>
<gene>
    <name evidence="1" type="ORF">S01H1_73104</name>
</gene>
<name>X0WCG3_9ZZZZ</name>
<evidence type="ECO:0000313" key="1">
    <source>
        <dbReference type="EMBL" id="GAG28330.1"/>
    </source>
</evidence>